<keyword evidence="5" id="KW-1185">Reference proteome</keyword>
<dbReference type="PIRSF" id="PIRSF005690">
    <property type="entry name" value="GerBA"/>
    <property type="match status" value="1"/>
</dbReference>
<evidence type="ECO:0000256" key="2">
    <source>
        <dbReference type="ARBA" id="ARBA00023136"/>
    </source>
</evidence>
<evidence type="ECO:0000313" key="5">
    <source>
        <dbReference type="Proteomes" id="UP000601171"/>
    </source>
</evidence>
<dbReference type="RefSeq" id="WP_262430876.1">
    <property type="nucleotide sequence ID" value="NZ_JACRTG010000034.1"/>
</dbReference>
<dbReference type="Proteomes" id="UP000601171">
    <property type="component" value="Unassembled WGS sequence"/>
</dbReference>
<dbReference type="EMBL" id="JACRTG010000034">
    <property type="protein sequence ID" value="MBC8589407.1"/>
    <property type="molecule type" value="Genomic_DNA"/>
</dbReference>
<sequence length="478" mass="53506">MISKTIEENKDKVIKLFNNTSDLIIYEFEILSEEKAMVAYFNGIIDRIILNEDLLKPLKQDLISPWDVRSTVYISPIVEITKFEDIILPISSGCVILFIEGLNFAYNINLAKWSKRQVEKPTTEVVIRGPKESFVEDIVVNRTLIRRKIKNNNLVFEDYVIGEQTNTSVSVAYMVGIVRPEVLDEVRDKIKKIKVDKILDSGNIESYLIDKPKSLISSIAYSEKPDIVVSKILEGSVAILCDGSPNVLTVPNLFIECLHSAEDYYIRPHLATFLRVIRLISLFMSITLPGIYVSLVLFHQEMVPTELLISIAGQREGVPLSSPLEALLMILFFELLKESSIRLPQAVGEAVTLIGGLVIGTAAVEAGVVSAFMIILISATGMAEFVNPKLRELISISRLIFLLLGTIAGLYGVTLGLLVGATNMVSLKSFGTPYMWPYAPYNKEGMKDSIIKTQIKKLNFRPKVISNKDSMKRNERIE</sequence>
<accession>A0A926IGB3</accession>
<evidence type="ECO:0000256" key="1">
    <source>
        <dbReference type="ARBA" id="ARBA00005278"/>
    </source>
</evidence>
<feature type="transmembrane region" description="Helical" evidence="3">
    <location>
        <begin position="276"/>
        <end position="298"/>
    </location>
</feature>
<comment type="similarity">
    <text evidence="1">Belongs to the GerABKA family.</text>
</comment>
<dbReference type="PANTHER" id="PTHR22550:SF5">
    <property type="entry name" value="LEUCINE ZIPPER PROTEIN 4"/>
    <property type="match status" value="1"/>
</dbReference>
<feature type="transmembrane region" description="Helical" evidence="3">
    <location>
        <begin position="399"/>
        <end position="419"/>
    </location>
</feature>
<reference evidence="4" key="1">
    <citation type="submission" date="2020-08" db="EMBL/GenBank/DDBJ databases">
        <title>Genome public.</title>
        <authorList>
            <person name="Liu C."/>
            <person name="Sun Q."/>
        </authorList>
    </citation>
    <scope>NUCLEOTIDE SEQUENCE</scope>
    <source>
        <strain evidence="4">BX21</strain>
    </source>
</reference>
<dbReference type="GO" id="GO:0016020">
    <property type="term" value="C:membrane"/>
    <property type="evidence" value="ECO:0007669"/>
    <property type="project" value="InterPro"/>
</dbReference>
<keyword evidence="3" id="KW-0812">Transmembrane</keyword>
<dbReference type="PANTHER" id="PTHR22550">
    <property type="entry name" value="SPORE GERMINATION PROTEIN"/>
    <property type="match status" value="1"/>
</dbReference>
<gene>
    <name evidence="4" type="ORF">H8707_14420</name>
</gene>
<dbReference type="InterPro" id="IPR004995">
    <property type="entry name" value="Spore_Ger"/>
</dbReference>
<proteinExistence type="inferred from homology"/>
<name>A0A926IGB3_9FIRM</name>
<dbReference type="AlphaFoldDB" id="A0A926IGB3"/>
<feature type="transmembrane region" description="Helical" evidence="3">
    <location>
        <begin position="357"/>
        <end position="379"/>
    </location>
</feature>
<evidence type="ECO:0000313" key="4">
    <source>
        <dbReference type="EMBL" id="MBC8589407.1"/>
    </source>
</evidence>
<dbReference type="GO" id="GO:0009847">
    <property type="term" value="P:spore germination"/>
    <property type="evidence" value="ECO:0007669"/>
    <property type="project" value="InterPro"/>
</dbReference>
<organism evidence="4 5">
    <name type="scientific">Paratissierella segnis</name>
    <dbReference type="NCBI Taxonomy" id="2763679"/>
    <lineage>
        <taxon>Bacteria</taxon>
        <taxon>Bacillati</taxon>
        <taxon>Bacillota</taxon>
        <taxon>Tissierellia</taxon>
        <taxon>Tissierellales</taxon>
        <taxon>Tissierellaceae</taxon>
        <taxon>Paratissierella</taxon>
    </lineage>
</organism>
<protein>
    <submittedName>
        <fullName evidence="4">Spore germination protein</fullName>
    </submittedName>
</protein>
<evidence type="ECO:0000256" key="3">
    <source>
        <dbReference type="SAM" id="Phobius"/>
    </source>
</evidence>
<keyword evidence="2 3" id="KW-0472">Membrane</keyword>
<dbReference type="Pfam" id="PF03323">
    <property type="entry name" value="GerA"/>
    <property type="match status" value="1"/>
</dbReference>
<dbReference type="InterPro" id="IPR050768">
    <property type="entry name" value="UPF0353/GerABKA_families"/>
</dbReference>
<comment type="caution">
    <text evidence="4">The sequence shown here is derived from an EMBL/GenBank/DDBJ whole genome shotgun (WGS) entry which is preliminary data.</text>
</comment>
<keyword evidence="3" id="KW-1133">Transmembrane helix</keyword>